<dbReference type="PaxDb" id="55529-EKX53628"/>
<dbReference type="GO" id="GO:0004674">
    <property type="term" value="F:protein serine/threonine kinase activity"/>
    <property type="evidence" value="ECO:0007669"/>
    <property type="project" value="UniProtKB-KW"/>
</dbReference>
<reference evidence="9 11" key="1">
    <citation type="journal article" date="2012" name="Nature">
        <title>Algal genomes reveal evolutionary mosaicism and the fate of nucleomorphs.</title>
        <authorList>
            <consortium name="DOE Joint Genome Institute"/>
            <person name="Curtis B.A."/>
            <person name="Tanifuji G."/>
            <person name="Burki F."/>
            <person name="Gruber A."/>
            <person name="Irimia M."/>
            <person name="Maruyama S."/>
            <person name="Arias M.C."/>
            <person name="Ball S.G."/>
            <person name="Gile G.H."/>
            <person name="Hirakawa Y."/>
            <person name="Hopkins J.F."/>
            <person name="Kuo A."/>
            <person name="Rensing S.A."/>
            <person name="Schmutz J."/>
            <person name="Symeonidi A."/>
            <person name="Elias M."/>
            <person name="Eveleigh R.J."/>
            <person name="Herman E.K."/>
            <person name="Klute M.J."/>
            <person name="Nakayama T."/>
            <person name="Obornik M."/>
            <person name="Reyes-Prieto A."/>
            <person name="Armbrust E.V."/>
            <person name="Aves S.J."/>
            <person name="Beiko R.G."/>
            <person name="Coutinho P."/>
            <person name="Dacks J.B."/>
            <person name="Durnford D.G."/>
            <person name="Fast N.M."/>
            <person name="Green B.R."/>
            <person name="Grisdale C.J."/>
            <person name="Hempel F."/>
            <person name="Henrissat B."/>
            <person name="Hoppner M.P."/>
            <person name="Ishida K."/>
            <person name="Kim E."/>
            <person name="Koreny L."/>
            <person name="Kroth P.G."/>
            <person name="Liu Y."/>
            <person name="Malik S.B."/>
            <person name="Maier U.G."/>
            <person name="McRose D."/>
            <person name="Mock T."/>
            <person name="Neilson J.A."/>
            <person name="Onodera N.T."/>
            <person name="Poole A.M."/>
            <person name="Pritham E.J."/>
            <person name="Richards T.A."/>
            <person name="Rocap G."/>
            <person name="Roy S.W."/>
            <person name="Sarai C."/>
            <person name="Schaack S."/>
            <person name="Shirato S."/>
            <person name="Slamovits C.H."/>
            <person name="Spencer D.F."/>
            <person name="Suzuki S."/>
            <person name="Worden A.Z."/>
            <person name="Zauner S."/>
            <person name="Barry K."/>
            <person name="Bell C."/>
            <person name="Bharti A.K."/>
            <person name="Crow J.A."/>
            <person name="Grimwood J."/>
            <person name="Kramer R."/>
            <person name="Lindquist E."/>
            <person name="Lucas S."/>
            <person name="Salamov A."/>
            <person name="McFadden G.I."/>
            <person name="Lane C.E."/>
            <person name="Keeling P.J."/>
            <person name="Gray M.W."/>
            <person name="Grigoriev I.V."/>
            <person name="Archibald J.M."/>
        </authorList>
    </citation>
    <scope>NUCLEOTIDE SEQUENCE</scope>
    <source>
        <strain evidence="9 11">CCMP2712</strain>
    </source>
</reference>
<dbReference type="HOGENOM" id="CLU_614617_0_0_1"/>
<feature type="compositionally biased region" description="Polar residues" evidence="7">
    <location>
        <begin position="295"/>
        <end position="305"/>
    </location>
</feature>
<dbReference type="EnsemblProtists" id="EKX53628">
    <property type="protein sequence ID" value="EKX53628"/>
    <property type="gene ID" value="GUITHDRAFT_100612"/>
</dbReference>
<keyword evidence="1" id="KW-0723">Serine/threonine-protein kinase</keyword>
<dbReference type="SUPFAM" id="SSF56112">
    <property type="entry name" value="Protein kinase-like (PK-like)"/>
    <property type="match status" value="1"/>
</dbReference>
<evidence type="ECO:0000313" key="10">
    <source>
        <dbReference type="EnsemblProtists" id="EKX53628"/>
    </source>
</evidence>
<dbReference type="PANTHER" id="PTHR11584:SF369">
    <property type="entry name" value="MITOGEN-ACTIVATED PROTEIN KINASE KINASE KINASE 19-RELATED"/>
    <property type="match status" value="1"/>
</dbReference>
<dbReference type="Proteomes" id="UP000011087">
    <property type="component" value="Unassembled WGS sequence"/>
</dbReference>
<dbReference type="InterPro" id="IPR038704">
    <property type="entry name" value="YEAST_sf"/>
</dbReference>
<dbReference type="Pfam" id="PF03366">
    <property type="entry name" value="YEATS"/>
    <property type="match status" value="1"/>
</dbReference>
<dbReference type="eggNOG" id="KOG4279">
    <property type="taxonomic scope" value="Eukaryota"/>
</dbReference>
<sequence>MSVTASMQQGNRMSIAGTANYIAPEMLRTRGDGGYSFNIDVWSLGMTVVEMLTAAAPFEDFTNQFAIMFQIAQLEAPPEIPKFVGEDTRSFLLACLQPDPARRPNAQELLGHAFINRSAASERRNQQQQQQTVPQLQRSKVEEQRTNIASGFVRSIRRITREESESYTRSKQVQPQIYVMSDKDGGDDISSFLKQKMHGERESAQILQKEVEEWQKQNQRRDQPLHEQYEEKKSFLGKLLRWDVNKEKRKKKYSEKDLESKADRLAQELANLRARSGLEISLAAHDGAAKKQRSGKVQVSPSTHAPPTWKEVRSLDKATIVWKAIARFHVGNDYHGTNQVKGSLLHSWTVYVRQPDAQAITLKSVRFMFWPLPESEATVVVKSDPFEVSKSSSHAFDVEISIDVSDQVFMVKHFLCLTISGGWSDDSCSTADNAFPVSFHILCIPP</sequence>
<dbReference type="InterPro" id="IPR011009">
    <property type="entry name" value="Kinase-like_dom_sf"/>
</dbReference>
<dbReference type="OrthoDB" id="1932928at2759"/>
<feature type="region of interest" description="Disordered" evidence="7">
    <location>
        <begin position="287"/>
        <end position="308"/>
    </location>
</feature>
<evidence type="ECO:0000256" key="5">
    <source>
        <dbReference type="ARBA" id="ARBA00022840"/>
    </source>
</evidence>
<dbReference type="RefSeq" id="XP_005840608.1">
    <property type="nucleotide sequence ID" value="XM_005840551.1"/>
</dbReference>
<organism evidence="9">
    <name type="scientific">Guillardia theta (strain CCMP2712)</name>
    <name type="common">Cryptophyte</name>
    <dbReference type="NCBI Taxonomy" id="905079"/>
    <lineage>
        <taxon>Eukaryota</taxon>
        <taxon>Cryptophyceae</taxon>
        <taxon>Pyrenomonadales</taxon>
        <taxon>Geminigeraceae</taxon>
        <taxon>Guillardia</taxon>
    </lineage>
</organism>
<evidence type="ECO:0000256" key="4">
    <source>
        <dbReference type="ARBA" id="ARBA00022777"/>
    </source>
</evidence>
<proteinExistence type="predicted"/>
<evidence type="ECO:0000256" key="6">
    <source>
        <dbReference type="ARBA" id="ARBA00023242"/>
    </source>
</evidence>
<dbReference type="SMART" id="SM00220">
    <property type="entry name" value="S_TKc"/>
    <property type="match status" value="1"/>
</dbReference>
<dbReference type="Gene3D" id="1.10.510.10">
    <property type="entry name" value="Transferase(Phosphotransferase) domain 1"/>
    <property type="match status" value="1"/>
</dbReference>
<keyword evidence="4" id="KW-0418">Kinase</keyword>
<evidence type="ECO:0000256" key="7">
    <source>
        <dbReference type="SAM" id="MobiDB-lite"/>
    </source>
</evidence>
<evidence type="ECO:0000256" key="1">
    <source>
        <dbReference type="ARBA" id="ARBA00022527"/>
    </source>
</evidence>
<dbReference type="GO" id="GO:0005524">
    <property type="term" value="F:ATP binding"/>
    <property type="evidence" value="ECO:0007669"/>
    <property type="project" value="UniProtKB-KW"/>
</dbReference>
<keyword evidence="2" id="KW-0808">Transferase</keyword>
<dbReference type="GeneID" id="17310511"/>
<feature type="domain" description="Protein kinase" evidence="8">
    <location>
        <begin position="1"/>
        <end position="115"/>
    </location>
</feature>
<dbReference type="Gene3D" id="2.60.40.1970">
    <property type="entry name" value="YEATS domain"/>
    <property type="match status" value="1"/>
</dbReference>
<dbReference type="KEGG" id="gtt:GUITHDRAFT_100612"/>
<dbReference type="InterPro" id="IPR055129">
    <property type="entry name" value="YEATS_dom"/>
</dbReference>
<keyword evidence="3" id="KW-0547">Nucleotide-binding</keyword>
<evidence type="ECO:0000256" key="3">
    <source>
        <dbReference type="ARBA" id="ARBA00022741"/>
    </source>
</evidence>
<evidence type="ECO:0000313" key="9">
    <source>
        <dbReference type="EMBL" id="EKX53628.1"/>
    </source>
</evidence>
<name>L1JZS7_GUITC</name>
<keyword evidence="11" id="KW-1185">Reference proteome</keyword>
<dbReference type="Pfam" id="PF00069">
    <property type="entry name" value="Pkinase"/>
    <property type="match status" value="1"/>
</dbReference>
<dbReference type="InterPro" id="IPR000719">
    <property type="entry name" value="Prot_kinase_dom"/>
</dbReference>
<evidence type="ECO:0000313" key="11">
    <source>
        <dbReference type="Proteomes" id="UP000011087"/>
    </source>
</evidence>
<accession>L1JZS7</accession>
<protein>
    <recommendedName>
        <fullName evidence="8">Protein kinase domain-containing protein</fullName>
    </recommendedName>
</protein>
<keyword evidence="5" id="KW-0067">ATP-binding</keyword>
<reference evidence="10" key="3">
    <citation type="submission" date="2016-03" db="UniProtKB">
        <authorList>
            <consortium name="EnsemblProtists"/>
        </authorList>
    </citation>
    <scope>IDENTIFICATION</scope>
</reference>
<dbReference type="AlphaFoldDB" id="L1JZS7"/>
<keyword evidence="6" id="KW-0539">Nucleus</keyword>
<evidence type="ECO:0000259" key="8">
    <source>
        <dbReference type="PROSITE" id="PS50011"/>
    </source>
</evidence>
<feature type="compositionally biased region" description="Low complexity" evidence="7">
    <location>
        <begin position="126"/>
        <end position="137"/>
    </location>
</feature>
<dbReference type="EMBL" id="JH992969">
    <property type="protein sequence ID" value="EKX53628.1"/>
    <property type="molecule type" value="Genomic_DNA"/>
</dbReference>
<gene>
    <name evidence="9" type="ORF">GUITHDRAFT_100612</name>
</gene>
<evidence type="ECO:0000256" key="2">
    <source>
        <dbReference type="ARBA" id="ARBA00022679"/>
    </source>
</evidence>
<feature type="region of interest" description="Disordered" evidence="7">
    <location>
        <begin position="119"/>
        <end position="142"/>
    </location>
</feature>
<reference evidence="11" key="2">
    <citation type="submission" date="2012-11" db="EMBL/GenBank/DDBJ databases">
        <authorList>
            <person name="Kuo A."/>
            <person name="Curtis B.A."/>
            <person name="Tanifuji G."/>
            <person name="Burki F."/>
            <person name="Gruber A."/>
            <person name="Irimia M."/>
            <person name="Maruyama S."/>
            <person name="Arias M.C."/>
            <person name="Ball S.G."/>
            <person name="Gile G.H."/>
            <person name="Hirakawa Y."/>
            <person name="Hopkins J.F."/>
            <person name="Rensing S.A."/>
            <person name="Schmutz J."/>
            <person name="Symeonidi A."/>
            <person name="Elias M."/>
            <person name="Eveleigh R.J."/>
            <person name="Herman E.K."/>
            <person name="Klute M.J."/>
            <person name="Nakayama T."/>
            <person name="Obornik M."/>
            <person name="Reyes-Prieto A."/>
            <person name="Armbrust E.V."/>
            <person name="Aves S.J."/>
            <person name="Beiko R.G."/>
            <person name="Coutinho P."/>
            <person name="Dacks J.B."/>
            <person name="Durnford D.G."/>
            <person name="Fast N.M."/>
            <person name="Green B.R."/>
            <person name="Grisdale C."/>
            <person name="Hempe F."/>
            <person name="Henrissat B."/>
            <person name="Hoppner M.P."/>
            <person name="Ishida K.-I."/>
            <person name="Kim E."/>
            <person name="Koreny L."/>
            <person name="Kroth P.G."/>
            <person name="Liu Y."/>
            <person name="Malik S.-B."/>
            <person name="Maier U.G."/>
            <person name="McRose D."/>
            <person name="Mock T."/>
            <person name="Neilson J.A."/>
            <person name="Onodera N.T."/>
            <person name="Poole A.M."/>
            <person name="Pritham E.J."/>
            <person name="Richards T.A."/>
            <person name="Rocap G."/>
            <person name="Roy S.W."/>
            <person name="Sarai C."/>
            <person name="Schaack S."/>
            <person name="Shirato S."/>
            <person name="Slamovits C.H."/>
            <person name="Spencer D.F."/>
            <person name="Suzuki S."/>
            <person name="Worden A.Z."/>
            <person name="Zauner S."/>
            <person name="Barry K."/>
            <person name="Bell C."/>
            <person name="Bharti A.K."/>
            <person name="Crow J.A."/>
            <person name="Grimwood J."/>
            <person name="Kramer R."/>
            <person name="Lindquist E."/>
            <person name="Lucas S."/>
            <person name="Salamov A."/>
            <person name="McFadden G.I."/>
            <person name="Lane C.E."/>
            <person name="Keeling P.J."/>
            <person name="Gray M.W."/>
            <person name="Grigoriev I.V."/>
            <person name="Archibald J.M."/>
        </authorList>
    </citation>
    <scope>NUCLEOTIDE SEQUENCE</scope>
    <source>
        <strain evidence="11">CCMP2712</strain>
    </source>
</reference>
<dbReference type="PANTHER" id="PTHR11584">
    <property type="entry name" value="SERINE/THREONINE PROTEIN KINASE"/>
    <property type="match status" value="1"/>
</dbReference>
<dbReference type="PROSITE" id="PS50011">
    <property type="entry name" value="PROTEIN_KINASE_DOM"/>
    <property type="match status" value="1"/>
</dbReference>